<keyword evidence="4" id="KW-1185">Reference proteome</keyword>
<protein>
    <submittedName>
        <fullName evidence="3">FG-GAP-like repeat-containing protein</fullName>
    </submittedName>
</protein>
<dbReference type="PANTHER" id="PTHR46580">
    <property type="entry name" value="SENSOR KINASE-RELATED"/>
    <property type="match status" value="1"/>
</dbReference>
<reference evidence="3" key="1">
    <citation type="submission" date="2023-08" db="EMBL/GenBank/DDBJ databases">
        <title>Comparative genomics and taxonomic characterization of three novel marine species of genus Marivirga.</title>
        <authorList>
            <person name="Muhammad N."/>
            <person name="Kim S.-G."/>
        </authorList>
    </citation>
    <scope>NUCLEOTIDE SEQUENCE [LARGE SCALE GENOMIC DNA]</scope>
    <source>
        <strain evidence="3">ABR2-2</strain>
    </source>
</reference>
<dbReference type="SUPFAM" id="SSF69318">
    <property type="entry name" value="Integrin alpha N-terminal domain"/>
    <property type="match status" value="3"/>
</dbReference>
<keyword evidence="1" id="KW-0732">Signal</keyword>
<name>A0AA51N7M5_9BACT</name>
<dbReference type="InterPro" id="IPR044023">
    <property type="entry name" value="Ig_7"/>
</dbReference>
<dbReference type="NCBIfam" id="TIGR04131">
    <property type="entry name" value="Bac_Flav_CTERM"/>
    <property type="match status" value="1"/>
</dbReference>
<accession>A0AA51N7M5</accession>
<dbReference type="Pfam" id="PF13585">
    <property type="entry name" value="CHU_C"/>
    <property type="match status" value="1"/>
</dbReference>
<dbReference type="PANTHER" id="PTHR46580:SF2">
    <property type="entry name" value="MAM DOMAIN-CONTAINING PROTEIN"/>
    <property type="match status" value="1"/>
</dbReference>
<dbReference type="Proteomes" id="UP001244443">
    <property type="component" value="Chromosome"/>
</dbReference>
<dbReference type="Pfam" id="PF13517">
    <property type="entry name" value="FG-GAP_3"/>
    <property type="match status" value="3"/>
</dbReference>
<gene>
    <name evidence="3" type="ORF">QYS48_31295</name>
</gene>
<dbReference type="Pfam" id="PF19081">
    <property type="entry name" value="Ig_7"/>
    <property type="match status" value="1"/>
</dbReference>
<organism evidence="3 4">
    <name type="scientific">Marivirga arenosa</name>
    <dbReference type="NCBI Taxonomy" id="3059076"/>
    <lineage>
        <taxon>Bacteria</taxon>
        <taxon>Pseudomonadati</taxon>
        <taxon>Bacteroidota</taxon>
        <taxon>Cytophagia</taxon>
        <taxon>Cytophagales</taxon>
        <taxon>Marivirgaceae</taxon>
        <taxon>Marivirga</taxon>
    </lineage>
</organism>
<dbReference type="InterPro" id="IPR028994">
    <property type="entry name" value="Integrin_alpha_N"/>
</dbReference>
<evidence type="ECO:0000256" key="1">
    <source>
        <dbReference type="ARBA" id="ARBA00022729"/>
    </source>
</evidence>
<feature type="domain" description="Fibronectin type-III" evidence="2">
    <location>
        <begin position="1266"/>
        <end position="1361"/>
    </location>
</feature>
<dbReference type="SMART" id="SM00060">
    <property type="entry name" value="FN3"/>
    <property type="match status" value="2"/>
</dbReference>
<evidence type="ECO:0000259" key="2">
    <source>
        <dbReference type="SMART" id="SM00060"/>
    </source>
</evidence>
<dbReference type="RefSeq" id="WP_308355714.1">
    <property type="nucleotide sequence ID" value="NZ_CP129970.2"/>
</dbReference>
<proteinExistence type="predicted"/>
<dbReference type="Gene3D" id="2.130.10.130">
    <property type="entry name" value="Integrin alpha, N-terminal"/>
    <property type="match status" value="3"/>
</dbReference>
<dbReference type="InterPro" id="IPR003961">
    <property type="entry name" value="FN3_dom"/>
</dbReference>
<evidence type="ECO:0000313" key="3">
    <source>
        <dbReference type="EMBL" id="WMN06015.1"/>
    </source>
</evidence>
<evidence type="ECO:0000313" key="4">
    <source>
        <dbReference type="Proteomes" id="UP001244443"/>
    </source>
</evidence>
<dbReference type="EMBL" id="CP129970">
    <property type="protein sequence ID" value="WMN06015.1"/>
    <property type="molecule type" value="Genomic_DNA"/>
</dbReference>
<dbReference type="Gene3D" id="2.60.40.10">
    <property type="entry name" value="Immunoglobulins"/>
    <property type="match status" value="2"/>
</dbReference>
<sequence length="2330" mass="255715">MRSILLIVFILLFTSEKIFSQSFREREDFGIPALGNVQSEWLDYNQDGLPDMLINGTDENGNQVFGIYKNDGLDFRGVPQFLTLSLPVSSLSKAAFQLIDINNDNATDIVYTGENSSGIAETTVLLGDGTGFSNSGQFNLPAIHSAKLAEIDFDQNGFSDLLIMGLNTSGEIETSLWLNNGNDFTKSDINLPQVYGGSWAVLDIDDDQYRDIIISGKKSDGIFTTRILLNNSGKSVSNQANSIFDDYLIQEIKTADLNSDGKEDLVISGKSGTESNSTPFAQIFENASGNFTKNEYEPPALTLATIELIDSDNDGDLDILLFGFDTDYTRLYFIENESDFRSADPISLGMLNGAAVVADFNQNGKQDVFYSGLSDSGSGNASPSSRMLVNDISVTNAAPSIPKDLVSFSKDDSVKLSWSFSADDRTASSSISYNLSIGSNADGSEFGSPEAILSNGQLLRMKDFNLLQNEFKVNQLPEGEYFWSVQAIDASGNTSNFSTEENFTICHIPDLGADTALCKGEEITFTAGSATDQVKWYFQRDGLELSDQNTFTLEVLSTDKLIVEIVKPLPLGCTVYDTVAIEMLELPLSPLDENAEVCEGEDLSYELAMPNHTINWYSANQGLLFQNTSAIDFKVIENDTLIAEIINENNCSILDSVIIKKLDLPEAVPLVDTVICMGEELEWNITGSFNAVNWKDASGNIVAKDVNTYTAVYDSPDTLFIEKLNANLCTAIDTVAIHLNPLPTVDLGPDLEICDQSSTIIELPGDWSYIQWTSKNKGVLNESSNTLNWEVAENDKIYVEAADSYGCVNYDTLSIVKIDLPEFNIGNDTTLFKGSNILLSTPADFASVNWYSKLDGPIETGSQSLDYRVLKSDTIIAEAFNDKGCVYFDTISIAQSFNEQTTFGIPALGNVQSEWLDYNQDGLPDLLINGAAKNGNQIFNMYRNNGNQSFSAVGLPINGLEKSAFQLIDINNDNTTDIIYTGKNASSAPETLILVGDGAGFTLSNQYSLPELYSAQLSVIDFDQNGFSDLLIMGLDANDGIETGLWLNDGNDFYKSDIAFPQLYRGSWGVLDINDDHYRDIIISGEKADGFFTSKIFLNNAGHSISNQANSVFNDYLIQEFKTADLTADGKQDLIISGRDNSFVPFTKIFENASGQFTEIPNVLSTLTSATIEVIDADNDGDLDISLFGLDNNSNFQGYLYLKEGGTYSENSAVLQGISNGDAAVADFDKNGSQDIFYAGFSDIDPASSVICRILFNQNETMNAAPSIPDGLASFSKDDSVRVSWNKSADDLTTNSSISYNLRIGSTNSAVDFGSPLANLVNGKLYKSQDFYLLQNEFKINELAEGEYFWSVQSVDASGNSSVFSTEESFVICKEPDLGADTAVCKYEELLFSAGSIGDEVNWYLLQEGTSILNQNDFQWEITASDTLVVEVIKQLGCTVTDTIAVEMLELPESPLPEEEFVCEGEILIYNLEMPDHKINWYSFNDGLLEENSNYLEWEVNYSDTLLVEFINAANCIIQDSVFIRKLELPNAVALIDTTICKGEELEWKVEGSFSSIEWVSLNKGVVANGVNTYTDVYNERDTLFISKTNTSGCSIIDTVVVNINPLPLVELGPDLQVCDQSTATIELAGEWSSIQWSSAAEGVLEETTASLTWEVTRDDVIYVEAADLNGCINFDTLAISKLALPDFTIGNDTTICKGGNILLNTGTGFAATNWYSKADGLIEKGSRFLEYDVLKTDTIIAEVFGVNGCVEYDSIAIVANEPFQYSLGEDVEYCQGELVNIIVDNLQDSINWYLNDSLTNTHTKSISFVADSSLAVSIQTFDSLQCVTFDTIQVRVNPLPLVDLPEKIIVCEGDSVFISNSEKYEFMEWESVKNGTLANDTTSISFVAKETDTFILSVGDINQCFIKDTVIVEVNDLPEFSLGEDQAICTGDSISLSIDKPADSINWFNDLGQQLLDTSSTITFQVTQDQNWWAEQWNSNGCVYTDSIQISAISLPEFDAGDSILICKNEVASLNPSGLDDNWKLSWSPSKFVSNDSIANPEVMPTEDTWFYLEVENSNGCLYTDSVFVAIDKPLMLDAGDDRVICLGDETILGGNPTASGSQFNYQYEWSPAESLNDPDSANPIAKPKKSTTYQLISWAGNCKADTAEVTVRVQTPPEIILTADTTIGAGDAIQLQASGGQFYQWLPERGLSDATIANPIANPVRTTTYTVEVLDSVGCISSREMTIYVENQLFIPNLFTPNADGQNDFFKVYGAGIKEIEFRVFTRGGKLLYRTTSVEEAYSVGWDGKYQGNLVESGVYVWSIKGKYFDDRPISYNGQQSGLINLMR</sequence>
<dbReference type="InterPro" id="IPR013517">
    <property type="entry name" value="FG-GAP"/>
</dbReference>
<dbReference type="InterPro" id="IPR013783">
    <property type="entry name" value="Ig-like_fold"/>
</dbReference>
<dbReference type="InterPro" id="IPR026341">
    <property type="entry name" value="T9SS_type_B"/>
</dbReference>
<feature type="domain" description="Fibronectin type-III" evidence="2">
    <location>
        <begin position="399"/>
        <end position="494"/>
    </location>
</feature>